<accession>A0A3N4PK42</accession>
<reference evidence="1 2" key="1">
    <citation type="submission" date="2018-11" db="EMBL/GenBank/DDBJ databases">
        <title>Chitinophaga lutea sp.nov., isolate from arsenic contaminated soil.</title>
        <authorList>
            <person name="Zong Y."/>
        </authorList>
    </citation>
    <scope>NUCLEOTIDE SEQUENCE [LARGE SCALE GENOMIC DNA]</scope>
    <source>
        <strain evidence="1 2">ZY74</strain>
    </source>
</reference>
<dbReference type="RefSeq" id="WP_123846888.1">
    <property type="nucleotide sequence ID" value="NZ_RPDH01000002.1"/>
</dbReference>
<evidence type="ECO:0000313" key="2">
    <source>
        <dbReference type="Proteomes" id="UP000278351"/>
    </source>
</evidence>
<gene>
    <name evidence="1" type="ORF">EGT74_12480</name>
</gene>
<keyword evidence="2" id="KW-1185">Reference proteome</keyword>
<organism evidence="1 2">
    <name type="scientific">Chitinophaga lutea</name>
    <dbReference type="NCBI Taxonomy" id="2488634"/>
    <lineage>
        <taxon>Bacteria</taxon>
        <taxon>Pseudomonadati</taxon>
        <taxon>Bacteroidota</taxon>
        <taxon>Chitinophagia</taxon>
        <taxon>Chitinophagales</taxon>
        <taxon>Chitinophagaceae</taxon>
        <taxon>Chitinophaga</taxon>
    </lineage>
</organism>
<dbReference type="EMBL" id="RPDH01000002">
    <property type="protein sequence ID" value="RPE07888.1"/>
    <property type="molecule type" value="Genomic_DNA"/>
</dbReference>
<evidence type="ECO:0000313" key="1">
    <source>
        <dbReference type="EMBL" id="RPE07888.1"/>
    </source>
</evidence>
<dbReference type="OrthoDB" id="668426at2"/>
<dbReference type="AlphaFoldDB" id="A0A3N4PK42"/>
<dbReference type="Proteomes" id="UP000278351">
    <property type="component" value="Unassembled WGS sequence"/>
</dbReference>
<sequence length="263" mass="29830">MGFLDPNATQFTGTVGDFTYYRLPGIDRIIVRRKGGVSKKRIKKAPEFERTRQNNVEFSGCAKVAAYIHDQLHPVARLADYNVFPPLTAIMKKIQLKCDTGNRGERNIRISRYRFLLEGFQLNRAHPFGGIIRQPLHASIDRERGTATIEIPPLMPGMNLFSPWKASYYRLVFSFGPIQDFMHDPQWDYQRCPYPRSRESAETPWVHLTQPTDRQTITMQLPHAAAEDETLMLAIGIQMGSPEPDGGIWGNAKQGAGMVLRVG</sequence>
<comment type="caution">
    <text evidence="1">The sequence shown here is derived from an EMBL/GenBank/DDBJ whole genome shotgun (WGS) entry which is preliminary data.</text>
</comment>
<protein>
    <submittedName>
        <fullName evidence="1">Uncharacterized protein</fullName>
    </submittedName>
</protein>
<name>A0A3N4PK42_9BACT</name>
<proteinExistence type="predicted"/>